<dbReference type="PROSITE" id="PS00163">
    <property type="entry name" value="FUMARATE_LYASES"/>
    <property type="match status" value="1"/>
</dbReference>
<accession>A0ABP3VLC4</accession>
<dbReference type="RefSeq" id="WP_224454163.1">
    <property type="nucleotide sequence ID" value="NZ_BAAAGG010000005.1"/>
</dbReference>
<comment type="function">
    <text evidence="9">Catalyzes two reactions in de novo purine nucleotide biosynthesis. Catalyzes the breakdown of 5-aminoimidazole- (N-succinylocarboxamide) ribotide (SAICAR or 2-[5-amino-1-(5-phospho-beta-D-ribosyl)imidazole-4-carboxamido]succinate) to 5-aminoimidazole-4-carboxamide ribotide (AICAR or 5-amino-1-(5-phospho-beta-D-ribosyl)imidazole-4-carboxamide) and fumarate, and of adenylosuccinate (ADS or N(6)-(1,2-dicarboxyethyl)-AMP) to adenosine monophosphate (AMP) and fumarate.</text>
</comment>
<protein>
    <recommendedName>
        <fullName evidence="5 12">Adenylosuccinate lyase</fullName>
        <shortName evidence="13">ASL</shortName>
        <ecNumber evidence="4 12">4.3.2.2</ecNumber>
    </recommendedName>
    <alternativeName>
        <fullName evidence="10 13">Adenylosuccinase</fullName>
    </alternativeName>
</protein>
<comment type="pathway">
    <text evidence="1 13">Purine metabolism; IMP biosynthesis via de novo pathway; 5-amino-1-(5-phospho-D-ribosyl)imidazole-4-carboxamide from 5-amino-1-(5-phospho-D-ribosyl)imidazole-4-carboxylate: step 2/2.</text>
</comment>
<evidence type="ECO:0000313" key="17">
    <source>
        <dbReference type="Proteomes" id="UP001500185"/>
    </source>
</evidence>
<dbReference type="Gene3D" id="1.20.200.10">
    <property type="entry name" value="Fumarase/aspartase (Central domain)"/>
    <property type="match status" value="1"/>
</dbReference>
<keyword evidence="6 13" id="KW-0658">Purine biosynthesis</keyword>
<evidence type="ECO:0000256" key="12">
    <source>
        <dbReference type="NCBIfam" id="TIGR00928"/>
    </source>
</evidence>
<dbReference type="EC" id="4.3.2.2" evidence="4 12"/>
<dbReference type="PRINTS" id="PR00149">
    <property type="entry name" value="FUMRATELYASE"/>
</dbReference>
<feature type="domain" description="Adenylosuccinate lyase PurB C-terminal" evidence="15">
    <location>
        <begin position="328"/>
        <end position="443"/>
    </location>
</feature>
<evidence type="ECO:0000259" key="14">
    <source>
        <dbReference type="Pfam" id="PF00206"/>
    </source>
</evidence>
<dbReference type="NCBIfam" id="TIGR00928">
    <property type="entry name" value="purB"/>
    <property type="match status" value="1"/>
</dbReference>
<dbReference type="PANTHER" id="PTHR43411:SF1">
    <property type="entry name" value="ADENYLOSUCCINATE LYASE"/>
    <property type="match status" value="1"/>
</dbReference>
<dbReference type="InterPro" id="IPR022761">
    <property type="entry name" value="Fumarate_lyase_N"/>
</dbReference>
<dbReference type="SUPFAM" id="SSF48557">
    <property type="entry name" value="L-aspartase-like"/>
    <property type="match status" value="1"/>
</dbReference>
<evidence type="ECO:0000256" key="8">
    <source>
        <dbReference type="ARBA" id="ARBA00024477"/>
    </source>
</evidence>
<comment type="caution">
    <text evidence="16">The sequence shown here is derived from an EMBL/GenBank/DDBJ whole genome shotgun (WGS) entry which is preliminary data.</text>
</comment>
<dbReference type="Gene3D" id="1.10.40.30">
    <property type="entry name" value="Fumarase/aspartase (C-terminal domain)"/>
    <property type="match status" value="1"/>
</dbReference>
<dbReference type="Gene3D" id="1.10.275.10">
    <property type="entry name" value="Fumarase/aspartase (N-terminal domain)"/>
    <property type="match status" value="1"/>
</dbReference>
<evidence type="ECO:0000256" key="13">
    <source>
        <dbReference type="RuleBase" id="RU361172"/>
    </source>
</evidence>
<organism evidence="16 17">
    <name type="scientific">Psychroflexus lacisalsi</name>
    <dbReference type="NCBI Taxonomy" id="503928"/>
    <lineage>
        <taxon>Bacteria</taxon>
        <taxon>Pseudomonadati</taxon>
        <taxon>Bacteroidota</taxon>
        <taxon>Flavobacteriia</taxon>
        <taxon>Flavobacteriales</taxon>
        <taxon>Flavobacteriaceae</taxon>
        <taxon>Psychroflexus</taxon>
    </lineage>
</organism>
<comment type="similarity">
    <text evidence="3 13">Belongs to the lyase 1 family. Adenylosuccinate lyase subfamily.</text>
</comment>
<dbReference type="InterPro" id="IPR020557">
    <property type="entry name" value="Fumarate_lyase_CS"/>
</dbReference>
<gene>
    <name evidence="16" type="primary">purB</name>
    <name evidence="16" type="ORF">GCM10009433_16390</name>
</gene>
<dbReference type="InterPro" id="IPR000362">
    <property type="entry name" value="Fumarate_lyase_fam"/>
</dbReference>
<keyword evidence="17" id="KW-1185">Reference proteome</keyword>
<evidence type="ECO:0000256" key="7">
    <source>
        <dbReference type="ARBA" id="ARBA00023239"/>
    </source>
</evidence>
<dbReference type="InterPro" id="IPR004769">
    <property type="entry name" value="Pur_lyase"/>
</dbReference>
<dbReference type="InterPro" id="IPR013539">
    <property type="entry name" value="PurB_C"/>
</dbReference>
<evidence type="ECO:0000256" key="4">
    <source>
        <dbReference type="ARBA" id="ARBA00012339"/>
    </source>
</evidence>
<dbReference type="EMBL" id="BAAAGG010000005">
    <property type="protein sequence ID" value="GAA0758813.1"/>
    <property type="molecule type" value="Genomic_DNA"/>
</dbReference>
<comment type="pathway">
    <text evidence="2 13">Purine metabolism; AMP biosynthesis via de novo pathway; AMP from IMP: step 2/2.</text>
</comment>
<dbReference type="Pfam" id="PF00206">
    <property type="entry name" value="Lyase_1"/>
    <property type="match status" value="1"/>
</dbReference>
<evidence type="ECO:0000256" key="6">
    <source>
        <dbReference type="ARBA" id="ARBA00022755"/>
    </source>
</evidence>
<evidence type="ECO:0000256" key="10">
    <source>
        <dbReference type="ARBA" id="ARBA00030717"/>
    </source>
</evidence>
<evidence type="ECO:0000313" key="16">
    <source>
        <dbReference type="EMBL" id="GAA0758813.1"/>
    </source>
</evidence>
<feature type="domain" description="Fumarate lyase N-terminal" evidence="14">
    <location>
        <begin position="12"/>
        <end position="309"/>
    </location>
</feature>
<dbReference type="InterPro" id="IPR024083">
    <property type="entry name" value="Fumarase/histidase_N"/>
</dbReference>
<name>A0ABP3VLC4_9FLAO</name>
<dbReference type="NCBIfam" id="NF006764">
    <property type="entry name" value="PRK09285.1"/>
    <property type="match status" value="1"/>
</dbReference>
<evidence type="ECO:0000256" key="9">
    <source>
        <dbReference type="ARBA" id="ARBA00025012"/>
    </source>
</evidence>
<dbReference type="Pfam" id="PF08328">
    <property type="entry name" value="ASL_C"/>
    <property type="match status" value="1"/>
</dbReference>
<evidence type="ECO:0000256" key="3">
    <source>
        <dbReference type="ARBA" id="ARBA00008273"/>
    </source>
</evidence>
<dbReference type="InterPro" id="IPR047136">
    <property type="entry name" value="PurB_bact"/>
</dbReference>
<comment type="catalytic activity">
    <reaction evidence="8">
        <text>(2S)-2-[5-amino-1-(5-phospho-beta-D-ribosyl)imidazole-4-carboxamido]succinate = 5-amino-1-(5-phospho-beta-D-ribosyl)imidazole-4-carboxamide + fumarate</text>
        <dbReference type="Rhea" id="RHEA:23920"/>
        <dbReference type="ChEBI" id="CHEBI:29806"/>
        <dbReference type="ChEBI" id="CHEBI:58443"/>
        <dbReference type="ChEBI" id="CHEBI:58475"/>
        <dbReference type="EC" id="4.3.2.2"/>
    </reaction>
    <physiologicalReaction direction="left-to-right" evidence="8">
        <dbReference type="Rhea" id="RHEA:23921"/>
    </physiologicalReaction>
</comment>
<evidence type="ECO:0000256" key="2">
    <source>
        <dbReference type="ARBA" id="ARBA00004734"/>
    </source>
</evidence>
<proteinExistence type="inferred from homology"/>
<evidence type="ECO:0000256" key="1">
    <source>
        <dbReference type="ARBA" id="ARBA00004706"/>
    </source>
</evidence>
<dbReference type="GO" id="GO:0016829">
    <property type="term" value="F:lyase activity"/>
    <property type="evidence" value="ECO:0007669"/>
    <property type="project" value="UniProtKB-KW"/>
</dbReference>
<evidence type="ECO:0000256" key="11">
    <source>
        <dbReference type="ARBA" id="ARBA00049115"/>
    </source>
</evidence>
<dbReference type="Proteomes" id="UP001500185">
    <property type="component" value="Unassembled WGS sequence"/>
</dbReference>
<dbReference type="PANTHER" id="PTHR43411">
    <property type="entry name" value="ADENYLOSUCCINATE LYASE"/>
    <property type="match status" value="1"/>
</dbReference>
<sequence>MNPLDAISPIDGRYSSKTKSLKRYFSEHALIKYRVRVEIEYFIALCELPLPQLKDVDKSLYPSLRSIYLDLTIKDAEHIKSIEKVTNHDVKAVEYFIKERMDLLNLKTSKEFIHFGLTSQDINNTAVPLSLLEAIHEVYIPELEKVIAMIDNKAKEWAEVPMLARTHGQPASPTRLGKEFEVFVVRLKEQLNQLIAVPASAKFGGATGNFNAHKVAYPDVDWKAFGKDFVENRLKLKHSFPTTQIEHYDNMASSFDAMKRINTILLDFDKDIWSYVSMDYFKQKIKKGEVGSSAMPHKVNPIDFENSEGNLGIANALLEHLSAKLPISRLQRDLTDSTVLRNIGVPLGHMLIALQSSAKGLDKLVLNSIKIEKDLNDNWAVVAEAIQTILRRENFENPYEALKGLTRTNSKIDEKSISSFIDSLEVSESVRAELKAITPSNYTGI</sequence>
<evidence type="ECO:0000259" key="15">
    <source>
        <dbReference type="Pfam" id="PF08328"/>
    </source>
</evidence>
<evidence type="ECO:0000256" key="5">
    <source>
        <dbReference type="ARBA" id="ARBA00017058"/>
    </source>
</evidence>
<keyword evidence="7 13" id="KW-0456">Lyase</keyword>
<dbReference type="CDD" id="cd01598">
    <property type="entry name" value="PurB"/>
    <property type="match status" value="1"/>
</dbReference>
<dbReference type="InterPro" id="IPR008948">
    <property type="entry name" value="L-Aspartase-like"/>
</dbReference>
<comment type="catalytic activity">
    <reaction evidence="11">
        <text>N(6)-(1,2-dicarboxyethyl)-AMP = fumarate + AMP</text>
        <dbReference type="Rhea" id="RHEA:16853"/>
        <dbReference type="ChEBI" id="CHEBI:29806"/>
        <dbReference type="ChEBI" id="CHEBI:57567"/>
        <dbReference type="ChEBI" id="CHEBI:456215"/>
        <dbReference type="EC" id="4.3.2.2"/>
    </reaction>
    <physiologicalReaction direction="left-to-right" evidence="11">
        <dbReference type="Rhea" id="RHEA:16854"/>
    </physiologicalReaction>
</comment>
<reference evidence="17" key="1">
    <citation type="journal article" date="2019" name="Int. J. Syst. Evol. Microbiol.">
        <title>The Global Catalogue of Microorganisms (GCM) 10K type strain sequencing project: providing services to taxonomists for standard genome sequencing and annotation.</title>
        <authorList>
            <consortium name="The Broad Institute Genomics Platform"/>
            <consortium name="The Broad Institute Genome Sequencing Center for Infectious Disease"/>
            <person name="Wu L."/>
            <person name="Ma J."/>
        </authorList>
    </citation>
    <scope>NUCLEOTIDE SEQUENCE [LARGE SCALE GENOMIC DNA]</scope>
    <source>
        <strain evidence="17">JCM 16231</strain>
    </source>
</reference>